<feature type="transmembrane region" description="Helical" evidence="1">
    <location>
        <begin position="56"/>
        <end position="77"/>
    </location>
</feature>
<accession>A0A4S8R1X8</accession>
<dbReference type="AlphaFoldDB" id="A0A4S8R1X8"/>
<dbReference type="OrthoDB" id="3522342at2759"/>
<comment type="caution">
    <text evidence="2">The sequence shown here is derived from an EMBL/GenBank/DDBJ whole genome shotgun (WGS) entry which is preliminary data.</text>
</comment>
<evidence type="ECO:0000313" key="3">
    <source>
        <dbReference type="Proteomes" id="UP000308671"/>
    </source>
</evidence>
<sequence length="133" mass="14394">MAPIARVLRQIGAGAQSLAVHLSDQPKSVLENTPSLTPPPGIVSNFQHRASRRESVIVVSTLLMALGLICICIRAWAKLVNLLAIAAYTTTILTVTPGGTSGYHQYDIPLSAIFTNRNIIFMFSSQYSLKCSH</sequence>
<name>A0A4S8R1X8_9HELO</name>
<evidence type="ECO:0000256" key="1">
    <source>
        <dbReference type="SAM" id="Phobius"/>
    </source>
</evidence>
<keyword evidence="1" id="KW-1133">Transmembrane helix</keyword>
<keyword evidence="1" id="KW-0472">Membrane</keyword>
<evidence type="ECO:0000313" key="2">
    <source>
        <dbReference type="EMBL" id="THV50025.1"/>
    </source>
</evidence>
<gene>
    <name evidence="2" type="ORF">BGAL_0168g00070</name>
</gene>
<reference evidence="2 3" key="1">
    <citation type="submission" date="2017-12" db="EMBL/GenBank/DDBJ databases">
        <title>Comparative genomics of Botrytis spp.</title>
        <authorList>
            <person name="Valero-Jimenez C.A."/>
            <person name="Tapia P."/>
            <person name="Veloso J."/>
            <person name="Silva-Moreno E."/>
            <person name="Staats M."/>
            <person name="Valdes J.H."/>
            <person name="Van Kan J.A.L."/>
        </authorList>
    </citation>
    <scope>NUCLEOTIDE SEQUENCE [LARGE SCALE GENOMIC DNA]</scope>
    <source>
        <strain evidence="2 3">MUCL435</strain>
    </source>
</reference>
<proteinExistence type="predicted"/>
<keyword evidence="3" id="KW-1185">Reference proteome</keyword>
<keyword evidence="1" id="KW-0812">Transmembrane</keyword>
<dbReference type="EMBL" id="PQXL01000168">
    <property type="protein sequence ID" value="THV50025.1"/>
    <property type="molecule type" value="Genomic_DNA"/>
</dbReference>
<protein>
    <submittedName>
        <fullName evidence="2">Uncharacterized protein</fullName>
    </submittedName>
</protein>
<organism evidence="2 3">
    <name type="scientific">Botrytis galanthina</name>
    <dbReference type="NCBI Taxonomy" id="278940"/>
    <lineage>
        <taxon>Eukaryota</taxon>
        <taxon>Fungi</taxon>
        <taxon>Dikarya</taxon>
        <taxon>Ascomycota</taxon>
        <taxon>Pezizomycotina</taxon>
        <taxon>Leotiomycetes</taxon>
        <taxon>Helotiales</taxon>
        <taxon>Sclerotiniaceae</taxon>
        <taxon>Botrytis</taxon>
    </lineage>
</organism>
<dbReference type="Proteomes" id="UP000308671">
    <property type="component" value="Unassembled WGS sequence"/>
</dbReference>